<sequence length="185" mass="21088">MNFIKISTLSLFFIYSSSLFANPTTQQIQDTFACKETKQNAESVLKFLNTHSVKMTEDDLKKLDWPDSDTFYKLDKQISIFGVSSQYFSTHSVNANGIWSLTFFLGVPSINSLKEIQDLAKKLDAQPDTELNEAFDLNKLNMKSYTIYTSKMPGYSRTLEMNNASMGDEKHNPWPLITISCNYAN</sequence>
<reference evidence="2" key="1">
    <citation type="submission" date="2023-08" db="EMBL/GenBank/DDBJ databases">
        <title>Emergence of clinically-relevant ST2 carbapenem-resistant Acinetobacter baumannii strains in hospital sewages in Zhejiang, East of China.</title>
        <authorList>
            <person name="Kaichao C."/>
            <person name="Zhang R."/>
        </authorList>
    </citation>
    <scope>NUCLEOTIDE SEQUENCE</scope>
    <source>
        <strain evidence="2">M-SY-60</strain>
    </source>
</reference>
<accession>A0AAW8JDY7</accession>
<gene>
    <name evidence="2" type="ORF">RFH51_02380</name>
</gene>
<protein>
    <submittedName>
        <fullName evidence="2">Uncharacterized protein</fullName>
    </submittedName>
</protein>
<keyword evidence="1" id="KW-0732">Signal</keyword>
<feature type="chain" id="PRO_5043521747" evidence="1">
    <location>
        <begin position="22"/>
        <end position="185"/>
    </location>
</feature>
<feature type="signal peptide" evidence="1">
    <location>
        <begin position="1"/>
        <end position="21"/>
    </location>
</feature>
<dbReference type="Proteomes" id="UP001243195">
    <property type="component" value="Unassembled WGS sequence"/>
</dbReference>
<dbReference type="EMBL" id="JAVIDA010000002">
    <property type="protein sequence ID" value="MDQ9070307.1"/>
    <property type="molecule type" value="Genomic_DNA"/>
</dbReference>
<organism evidence="2 3">
    <name type="scientific">Acinetobacter gerneri</name>
    <dbReference type="NCBI Taxonomy" id="202952"/>
    <lineage>
        <taxon>Bacteria</taxon>
        <taxon>Pseudomonadati</taxon>
        <taxon>Pseudomonadota</taxon>
        <taxon>Gammaproteobacteria</taxon>
        <taxon>Moraxellales</taxon>
        <taxon>Moraxellaceae</taxon>
        <taxon>Acinetobacter</taxon>
    </lineage>
</organism>
<dbReference type="AlphaFoldDB" id="A0AAW8JDY7"/>
<evidence type="ECO:0000313" key="3">
    <source>
        <dbReference type="Proteomes" id="UP001243195"/>
    </source>
</evidence>
<proteinExistence type="predicted"/>
<name>A0AAW8JDY7_9GAMM</name>
<evidence type="ECO:0000313" key="2">
    <source>
        <dbReference type="EMBL" id="MDQ9070307.1"/>
    </source>
</evidence>
<comment type="caution">
    <text evidence="2">The sequence shown here is derived from an EMBL/GenBank/DDBJ whole genome shotgun (WGS) entry which is preliminary data.</text>
</comment>
<evidence type="ECO:0000256" key="1">
    <source>
        <dbReference type="SAM" id="SignalP"/>
    </source>
</evidence>
<dbReference type="RefSeq" id="WP_308956193.1">
    <property type="nucleotide sequence ID" value="NZ_JAVICY010000013.1"/>
</dbReference>